<gene>
    <name evidence="1" type="ORF">HaLaN_31579</name>
</gene>
<comment type="caution">
    <text evidence="1">The sequence shown here is derived from an EMBL/GenBank/DDBJ whole genome shotgun (WGS) entry which is preliminary data.</text>
</comment>
<name>A0A6A0AHC6_HAELA</name>
<proteinExistence type="predicted"/>
<accession>A0A6A0AHC6</accession>
<dbReference type="AlphaFoldDB" id="A0A6A0AHC6"/>
<evidence type="ECO:0008006" key="3">
    <source>
        <dbReference type="Google" id="ProtNLM"/>
    </source>
</evidence>
<organism evidence="1 2">
    <name type="scientific">Haematococcus lacustris</name>
    <name type="common">Green alga</name>
    <name type="synonym">Haematococcus pluvialis</name>
    <dbReference type="NCBI Taxonomy" id="44745"/>
    <lineage>
        <taxon>Eukaryota</taxon>
        <taxon>Viridiplantae</taxon>
        <taxon>Chlorophyta</taxon>
        <taxon>core chlorophytes</taxon>
        <taxon>Chlorophyceae</taxon>
        <taxon>CS clade</taxon>
        <taxon>Chlamydomonadales</taxon>
        <taxon>Haematococcaceae</taxon>
        <taxon>Haematococcus</taxon>
    </lineage>
</organism>
<protein>
    <recommendedName>
        <fullName evidence="3">DDE-1 domain-containing protein</fullName>
    </recommendedName>
</protein>
<keyword evidence="2" id="KW-1185">Reference proteome</keyword>
<dbReference type="EMBL" id="BLLF01006570">
    <property type="protein sequence ID" value="GFH32369.1"/>
    <property type="molecule type" value="Genomic_DNA"/>
</dbReference>
<evidence type="ECO:0000313" key="2">
    <source>
        <dbReference type="Proteomes" id="UP000485058"/>
    </source>
</evidence>
<sequence>MNLRAALIVYAKRIPPVLFYSMDETFVFFAPMAGSTTLAEEGSKQVFVAATEQKKGLTVCLTVKASGHVLPLQLIYEGKTDLSTPGGKPKNARAWQPLPARVAADAAGHDVTATPSHWATEDSHKQHFERVILLDYKRTCTELGHNLDELPVAQWPSMIYQLDVYAVHRKRTVLERFKLKYPFVHFLFVPAGTTPVAQVLDTAINRPFKHHIKQSFIQDSVQQITSQLDAGTAAGDTKLDLSGRYLKPLSLMWAVGAHQHIHGMSDLVLSGYKNAGTLRAFDDSYQRAAMTEMGRLFEVPLLDPVLKVPQLLQVFEDEQNADAVEDDAAVQASDLEAALLARPAHNNY</sequence>
<dbReference type="Proteomes" id="UP000485058">
    <property type="component" value="Unassembled WGS sequence"/>
</dbReference>
<reference evidence="1 2" key="1">
    <citation type="submission" date="2020-02" db="EMBL/GenBank/DDBJ databases">
        <title>Draft genome sequence of Haematococcus lacustris strain NIES-144.</title>
        <authorList>
            <person name="Morimoto D."/>
            <person name="Nakagawa S."/>
            <person name="Yoshida T."/>
            <person name="Sawayama S."/>
        </authorList>
    </citation>
    <scope>NUCLEOTIDE SEQUENCE [LARGE SCALE GENOMIC DNA]</scope>
    <source>
        <strain evidence="1 2">NIES-144</strain>
    </source>
</reference>
<evidence type="ECO:0000313" key="1">
    <source>
        <dbReference type="EMBL" id="GFH32369.1"/>
    </source>
</evidence>